<evidence type="ECO:0008006" key="6">
    <source>
        <dbReference type="Google" id="ProtNLM"/>
    </source>
</evidence>
<keyword evidence="4" id="KW-1185">Reference proteome</keyword>
<protein>
    <recommendedName>
        <fullName evidence="6">Motility integral membrane protein</fullName>
    </recommendedName>
</protein>
<evidence type="ECO:0000256" key="1">
    <source>
        <dbReference type="SAM" id="Phobius"/>
    </source>
</evidence>
<reference evidence="2 5" key="2">
    <citation type="submission" date="2020-10" db="EMBL/GenBank/DDBJ databases">
        <title>Campylobacter californiensis sp. nov. isolated from cattle and feral swine in California.</title>
        <authorList>
            <person name="Miller W.G."/>
        </authorList>
    </citation>
    <scope>NUCLEOTIDE SEQUENCE [LARGE SCALE GENOMIC DNA]</scope>
    <source>
        <strain evidence="2 5">RM12919</strain>
    </source>
</reference>
<accession>A0AAW3ZUH4</accession>
<reference evidence="3 4" key="1">
    <citation type="submission" date="2015-08" db="EMBL/GenBank/DDBJ databases">
        <title>Comparative genomics of the Campylobacter concisus group.</title>
        <authorList>
            <person name="Yee E."/>
            <person name="Chapman M.H."/>
            <person name="Huynh S."/>
            <person name="Bono J.L."/>
            <person name="On S.L."/>
            <person name="St Leger J."/>
            <person name="Foster G."/>
            <person name="Parker C.T."/>
            <person name="Miller W.G."/>
        </authorList>
    </citation>
    <scope>NUCLEOTIDE SEQUENCE [LARGE SCALE GENOMIC DNA]</scope>
    <source>
        <strain evidence="3 4">RM9337</strain>
    </source>
</reference>
<feature type="transmembrane region" description="Helical" evidence="1">
    <location>
        <begin position="7"/>
        <end position="26"/>
    </location>
</feature>
<keyword evidence="1" id="KW-1133">Transmembrane helix</keyword>
<comment type="caution">
    <text evidence="3">The sequence shown here is derived from an EMBL/GenBank/DDBJ whole genome shotgun (WGS) entry which is preliminary data.</text>
</comment>
<dbReference type="AlphaFoldDB" id="A0AAW3ZUH4"/>
<proteinExistence type="predicted"/>
<evidence type="ECO:0000313" key="5">
    <source>
        <dbReference type="Proteomes" id="UP001318760"/>
    </source>
</evidence>
<keyword evidence="1" id="KW-0472">Membrane</keyword>
<organism evidence="3 4">
    <name type="scientific">Campylobacter californiensis</name>
    <dbReference type="NCBI Taxonomy" id="1032243"/>
    <lineage>
        <taxon>Bacteria</taxon>
        <taxon>Pseudomonadati</taxon>
        <taxon>Campylobacterota</taxon>
        <taxon>Epsilonproteobacteria</taxon>
        <taxon>Campylobacterales</taxon>
        <taxon>Campylobacteraceae</taxon>
        <taxon>Campylobacter</taxon>
    </lineage>
</organism>
<dbReference type="Proteomes" id="UP000650616">
    <property type="component" value="Unassembled WGS sequence"/>
</dbReference>
<sequence>MKAENFIAFFTVCGFFIGMVFTLIKLNDPIEMLVYTMLITFFFYLVIHIIIMNYIDVGRTVKRFFDRDRHEEVADYLISELAIREKRMDNVMSKLTNSDKISGKQNARIKAKAA</sequence>
<dbReference type="EMBL" id="LIWG01000001">
    <property type="protein sequence ID" value="MBE3607124.1"/>
    <property type="molecule type" value="Genomic_DNA"/>
</dbReference>
<evidence type="ECO:0000313" key="2">
    <source>
        <dbReference type="EMBL" id="MBE2985711.1"/>
    </source>
</evidence>
<keyword evidence="1" id="KW-0812">Transmembrane</keyword>
<name>A0AAW3ZUH4_9BACT</name>
<evidence type="ECO:0000313" key="3">
    <source>
        <dbReference type="EMBL" id="MBE3607124.1"/>
    </source>
</evidence>
<dbReference type="RefSeq" id="WP_170015022.1">
    <property type="nucleotide sequence ID" value="NZ_CP012545.1"/>
</dbReference>
<evidence type="ECO:0000313" key="4">
    <source>
        <dbReference type="Proteomes" id="UP000650616"/>
    </source>
</evidence>
<dbReference type="EMBL" id="JADBHS010000002">
    <property type="protein sequence ID" value="MBE2985711.1"/>
    <property type="molecule type" value="Genomic_DNA"/>
</dbReference>
<gene>
    <name evidence="2" type="ORF">CCAL12919_00990</name>
    <name evidence="3" type="ORF">CCAL9337_00040</name>
</gene>
<dbReference type="Proteomes" id="UP001318760">
    <property type="component" value="Unassembled WGS sequence"/>
</dbReference>
<feature type="transmembrane region" description="Helical" evidence="1">
    <location>
        <begin position="32"/>
        <end position="55"/>
    </location>
</feature>